<dbReference type="InterPro" id="IPR017937">
    <property type="entry name" value="Thioredoxin_CS"/>
</dbReference>
<name>A0A8J6MXN7_9DELT</name>
<gene>
    <name evidence="2" type="ORF">H8E19_05115</name>
</gene>
<dbReference type="Gene3D" id="3.40.30.10">
    <property type="entry name" value="Glutaredoxin"/>
    <property type="match status" value="1"/>
</dbReference>
<organism evidence="2 3">
    <name type="scientific">Candidatus Desulfacyla euxinica</name>
    <dbReference type="NCBI Taxonomy" id="2841693"/>
    <lineage>
        <taxon>Bacteria</taxon>
        <taxon>Deltaproteobacteria</taxon>
        <taxon>Candidatus Desulfacyla</taxon>
    </lineage>
</organism>
<dbReference type="PROSITE" id="PS51352">
    <property type="entry name" value="THIOREDOXIN_2"/>
    <property type="match status" value="1"/>
</dbReference>
<evidence type="ECO:0000259" key="1">
    <source>
        <dbReference type="PROSITE" id="PS51352"/>
    </source>
</evidence>
<accession>A0A8J6MXN7</accession>
<dbReference type="InterPro" id="IPR000866">
    <property type="entry name" value="AhpC/TSA"/>
</dbReference>
<dbReference type="PANTHER" id="PTHR42852">
    <property type="entry name" value="THIOL:DISULFIDE INTERCHANGE PROTEIN DSBE"/>
    <property type="match status" value="1"/>
</dbReference>
<protein>
    <submittedName>
        <fullName evidence="2">TlpA family protein disulfide reductase</fullName>
    </submittedName>
</protein>
<feature type="domain" description="Thioredoxin" evidence="1">
    <location>
        <begin position="1"/>
        <end position="114"/>
    </location>
</feature>
<dbReference type="CDD" id="cd02966">
    <property type="entry name" value="TlpA_like_family"/>
    <property type="match status" value="1"/>
</dbReference>
<evidence type="ECO:0000313" key="3">
    <source>
        <dbReference type="Proteomes" id="UP000650524"/>
    </source>
</evidence>
<evidence type="ECO:0000313" key="2">
    <source>
        <dbReference type="EMBL" id="MBC8176764.1"/>
    </source>
</evidence>
<reference evidence="2 3" key="1">
    <citation type="submission" date="2020-08" db="EMBL/GenBank/DDBJ databases">
        <title>Bridging the membrane lipid divide: bacteria of the FCB group superphylum have the potential to synthesize archaeal ether lipids.</title>
        <authorList>
            <person name="Villanueva L."/>
            <person name="Von Meijenfeldt F.A.B."/>
            <person name="Westbye A.B."/>
            <person name="Yadav S."/>
            <person name="Hopmans E.C."/>
            <person name="Dutilh B.E."/>
            <person name="Sinninghe Damste J.S."/>
        </authorList>
    </citation>
    <scope>NUCLEOTIDE SEQUENCE [LARGE SCALE GENOMIC DNA]</scope>
    <source>
        <strain evidence="2">NIOZ-UU27</strain>
    </source>
</reference>
<proteinExistence type="predicted"/>
<dbReference type="InterPro" id="IPR036249">
    <property type="entry name" value="Thioredoxin-like_sf"/>
</dbReference>
<comment type="caution">
    <text evidence="2">The sequence shown here is derived from an EMBL/GenBank/DDBJ whole genome shotgun (WGS) entry which is preliminary data.</text>
</comment>
<dbReference type="AlphaFoldDB" id="A0A8J6MXN7"/>
<dbReference type="PROSITE" id="PS00194">
    <property type="entry name" value="THIOREDOXIN_1"/>
    <property type="match status" value="1"/>
</dbReference>
<dbReference type="EMBL" id="JACNJD010000159">
    <property type="protein sequence ID" value="MBC8176764.1"/>
    <property type="molecule type" value="Genomic_DNA"/>
</dbReference>
<dbReference type="PANTHER" id="PTHR42852:SF17">
    <property type="entry name" value="THIOREDOXIN-LIKE PROTEIN HI_1115"/>
    <property type="match status" value="1"/>
</dbReference>
<dbReference type="InterPro" id="IPR013766">
    <property type="entry name" value="Thioredoxin_domain"/>
</dbReference>
<dbReference type="SUPFAM" id="SSF52833">
    <property type="entry name" value="Thioredoxin-like"/>
    <property type="match status" value="1"/>
</dbReference>
<dbReference type="Proteomes" id="UP000650524">
    <property type="component" value="Unassembled WGS sequence"/>
</dbReference>
<sequence>LLDFWATWCPPCRMTIPMLIKLQDKYRDDGLVILGISIDDPQQITDKDLRYFIKMNKINYPVLRYNQKVMKDYFEGERVSIPTMFVVDRNGKIRDMIVGYAPDPLKKSLAAVMK</sequence>
<feature type="non-terminal residue" evidence="2">
    <location>
        <position position="1"/>
    </location>
</feature>
<dbReference type="GO" id="GO:0016491">
    <property type="term" value="F:oxidoreductase activity"/>
    <property type="evidence" value="ECO:0007669"/>
    <property type="project" value="InterPro"/>
</dbReference>
<dbReference type="Pfam" id="PF00578">
    <property type="entry name" value="AhpC-TSA"/>
    <property type="match status" value="1"/>
</dbReference>
<dbReference type="GO" id="GO:0016209">
    <property type="term" value="F:antioxidant activity"/>
    <property type="evidence" value="ECO:0007669"/>
    <property type="project" value="InterPro"/>
</dbReference>
<dbReference type="InterPro" id="IPR050553">
    <property type="entry name" value="Thioredoxin_ResA/DsbE_sf"/>
</dbReference>